<evidence type="ECO:0000313" key="3">
    <source>
        <dbReference type="Proteomes" id="UP000717515"/>
    </source>
</evidence>
<feature type="compositionally biased region" description="Polar residues" evidence="1">
    <location>
        <begin position="226"/>
        <end position="235"/>
    </location>
</feature>
<feature type="region of interest" description="Disordered" evidence="1">
    <location>
        <begin position="398"/>
        <end position="442"/>
    </location>
</feature>
<dbReference type="InterPro" id="IPR046341">
    <property type="entry name" value="SET_dom_sf"/>
</dbReference>
<evidence type="ECO:0000313" key="2">
    <source>
        <dbReference type="EMBL" id="KAG9327635.1"/>
    </source>
</evidence>
<evidence type="ECO:0008006" key="4">
    <source>
        <dbReference type="Google" id="ProtNLM"/>
    </source>
</evidence>
<sequence length="1109" mass="123705">MLLIPQDALAHMHSPPPVAQVESLDQYLLQEGETEDEYKRIFELRYSIVLVPFASEADKEKAKQEKEIRALRRSQTRSVEPEESRPTLGSSTTQHLFATPTSMPREQPAGRWSARQMTLTGGSSSRTPTPLEKSSRDNSAVSTLDDTLTTDHNDEDDYDEASHSQLMPSDPLSSYLQKARVKIEDTSVSKRRRSDASTELDDWESFHDALDHPEDNTHQSGDRESTPSTSGLQDLSNSSNSSASSGTKRQHWELSPSNRLMQPREPNTPSKRFAPAASVPVAPRSIVTASLMKPRSFTPRLSFSALPTIPLTLQRRGSVVSDASLASTCNSSSTLWSKSNWRDLEGLYIHMNGSRMDEAGLASIAKRFLDEQESRIGERPPWTNEMVLTRCIALHRVRHGKNSSNSRTRAPHRHLQTSRHSATPYPVRNGHSSLTRASSASPSRMADFVHHQRIERNQRQRDLGQGYQLKSVFKHRLASGLRTVGQLLPFWRDVERGNTDEKEKVAVPLVPAGRAQSVIEAFESQSEDLEWTGSNFSRAGSGVSSRCSDHEGLGATSPRSSVVSIAELIARGHSSRAGSALAEQLMEHINHICRDEGYPIVVENSPTLGNHALAARDIPQGEGLLRAIPYAAEVFDNYKKRMCHICLLYHNRGSFMFRCQDCDQVYFCSEACKSIAMDPAVGAHAKICRTLRKLATWNSDRHTKSIIKLLLQVLMNHWRERQGMSTAYKSRKLLQELQEEQKQQQQQQQHKKNQTDQGTGSAMPTMLDLAVDNHGEEDSRDMQLATDLDRLLSLKEVTVPMDPLVVSEKEQQQQNRIQEPVENDFYDVLRLQSHFEDWDDEDTKDWNKQSQTVLSLLEMSGLTEMAIAPGGELKTITSLDVKKLISALESNAFGMFDRTKKKPVCFGRAIYPVASFFNHSCECNATAVQADGSEEQVSGADVLETLNLEENKASDDREARSVTNKDPPAQESLAPATPTPSAPSAPPFDSATASCSDSCDTAETSTTEESTTETTTDPYESRMGEFRMMTFFAISDIPKSQDITISYIDTEMPLHARRLALLSDYHFHCCCVRCLREERKEDKSSSSSSSKKGGGGKGKKEKKVGKSRK</sequence>
<dbReference type="SUPFAM" id="SSF144232">
    <property type="entry name" value="HIT/MYND zinc finger-like"/>
    <property type="match status" value="1"/>
</dbReference>
<feature type="compositionally biased region" description="Pro residues" evidence="1">
    <location>
        <begin position="977"/>
        <end position="986"/>
    </location>
</feature>
<feature type="region of interest" description="Disordered" evidence="1">
    <location>
        <begin position="737"/>
        <end position="763"/>
    </location>
</feature>
<feature type="compositionally biased region" description="Basic and acidic residues" evidence="1">
    <location>
        <begin position="58"/>
        <end position="70"/>
    </location>
</feature>
<feature type="compositionally biased region" description="Polar residues" evidence="1">
    <location>
        <begin position="115"/>
        <end position="128"/>
    </location>
</feature>
<protein>
    <recommendedName>
        <fullName evidence="4">SET domain-containing protein</fullName>
    </recommendedName>
</protein>
<dbReference type="PANTHER" id="PTHR12197">
    <property type="entry name" value="HISTONE-LYSINE N-METHYLTRANSFERASE SMYD"/>
    <property type="match status" value="1"/>
</dbReference>
<feature type="region of interest" description="Disordered" evidence="1">
    <location>
        <begin position="946"/>
        <end position="1022"/>
    </location>
</feature>
<dbReference type="SUPFAM" id="SSF82199">
    <property type="entry name" value="SET domain"/>
    <property type="match status" value="2"/>
</dbReference>
<organism evidence="2 3">
    <name type="scientific">Mortierella alpina</name>
    <name type="common">Oleaginous fungus</name>
    <name type="synonym">Mortierella renispora</name>
    <dbReference type="NCBI Taxonomy" id="64518"/>
    <lineage>
        <taxon>Eukaryota</taxon>
        <taxon>Fungi</taxon>
        <taxon>Fungi incertae sedis</taxon>
        <taxon>Mucoromycota</taxon>
        <taxon>Mortierellomycotina</taxon>
        <taxon>Mortierellomycetes</taxon>
        <taxon>Mortierellales</taxon>
        <taxon>Mortierellaceae</taxon>
        <taxon>Mortierella</taxon>
    </lineage>
</organism>
<dbReference type="AlphaFoldDB" id="A0A9P8IHW7"/>
<feature type="compositionally biased region" description="Low complexity" evidence="1">
    <location>
        <begin position="987"/>
        <end position="1017"/>
    </location>
</feature>
<feature type="compositionally biased region" description="Low complexity" evidence="1">
    <location>
        <begin position="432"/>
        <end position="442"/>
    </location>
</feature>
<accession>A0A9P8IHW7</accession>
<comment type="caution">
    <text evidence="2">The sequence shown here is derived from an EMBL/GenBank/DDBJ whole genome shotgun (WGS) entry which is preliminary data.</text>
</comment>
<feature type="compositionally biased region" description="Low complexity" evidence="1">
    <location>
        <begin position="236"/>
        <end position="245"/>
    </location>
</feature>
<dbReference type="InterPro" id="IPR050869">
    <property type="entry name" value="H3K4_H4K5_MeTrfase"/>
</dbReference>
<feature type="region of interest" description="Disordered" evidence="1">
    <location>
        <begin position="58"/>
        <end position="276"/>
    </location>
</feature>
<feature type="compositionally biased region" description="Polar residues" evidence="1">
    <location>
        <begin position="163"/>
        <end position="176"/>
    </location>
</feature>
<feature type="region of interest" description="Disordered" evidence="1">
    <location>
        <begin position="1078"/>
        <end position="1109"/>
    </location>
</feature>
<dbReference type="EMBL" id="JAIFTL010000002">
    <property type="protein sequence ID" value="KAG9327635.1"/>
    <property type="molecule type" value="Genomic_DNA"/>
</dbReference>
<dbReference type="Gene3D" id="2.170.270.10">
    <property type="entry name" value="SET domain"/>
    <property type="match status" value="2"/>
</dbReference>
<dbReference type="Proteomes" id="UP000717515">
    <property type="component" value="Unassembled WGS sequence"/>
</dbReference>
<reference evidence="2" key="1">
    <citation type="submission" date="2021-07" db="EMBL/GenBank/DDBJ databases">
        <title>Draft genome of Mortierella alpina, strain LL118, isolated from an aspen leaf litter sample.</title>
        <authorList>
            <person name="Yang S."/>
            <person name="Vinatzer B.A."/>
        </authorList>
    </citation>
    <scope>NUCLEOTIDE SEQUENCE</scope>
    <source>
        <strain evidence="2">LL118</strain>
    </source>
</reference>
<gene>
    <name evidence="2" type="ORF">KVV02_006339</name>
</gene>
<feature type="compositionally biased region" description="Basic residues" evidence="1">
    <location>
        <begin position="1097"/>
        <end position="1109"/>
    </location>
</feature>
<feature type="compositionally biased region" description="Polar residues" evidence="1">
    <location>
        <begin position="87"/>
        <end position="104"/>
    </location>
</feature>
<proteinExistence type="predicted"/>
<feature type="compositionally biased region" description="Basic and acidic residues" evidence="1">
    <location>
        <begin position="949"/>
        <end position="960"/>
    </location>
</feature>
<dbReference type="PANTHER" id="PTHR12197:SF294">
    <property type="entry name" value="POTENTIAL PROTEIN LYSINE METHYLTRANSFERASE SET6"/>
    <property type="match status" value="1"/>
</dbReference>
<evidence type="ECO:0000256" key="1">
    <source>
        <dbReference type="SAM" id="MobiDB-lite"/>
    </source>
</evidence>
<feature type="compositionally biased region" description="Polar residues" evidence="1">
    <location>
        <begin position="255"/>
        <end position="270"/>
    </location>
</feature>
<dbReference type="GO" id="GO:0005634">
    <property type="term" value="C:nucleus"/>
    <property type="evidence" value="ECO:0007669"/>
    <property type="project" value="TreeGrafter"/>
</dbReference>
<name>A0A9P8IHW7_MORAP</name>
<feature type="compositionally biased region" description="Basic and acidic residues" evidence="1">
    <location>
        <begin position="204"/>
        <end position="225"/>
    </location>
</feature>